<dbReference type="PANTHER" id="PTHR11787">
    <property type="entry name" value="RAB GDP-DISSOCIATION INHIBITOR"/>
    <property type="match status" value="1"/>
</dbReference>
<dbReference type="GO" id="GO:0005634">
    <property type="term" value="C:nucleus"/>
    <property type="evidence" value="ECO:0007669"/>
    <property type="project" value="TreeGrafter"/>
</dbReference>
<evidence type="ECO:0000313" key="3">
    <source>
        <dbReference type="Proteomes" id="UP000276133"/>
    </source>
</evidence>
<dbReference type="GO" id="GO:0016192">
    <property type="term" value="P:vesicle-mediated transport"/>
    <property type="evidence" value="ECO:0007669"/>
    <property type="project" value="TreeGrafter"/>
</dbReference>
<keyword evidence="2" id="KW-0808">Transferase</keyword>
<dbReference type="OrthoDB" id="1923006at2759"/>
<keyword evidence="3" id="KW-1185">Reference proteome</keyword>
<dbReference type="STRING" id="10195.A0A3M7P9P1"/>
<sequence length="177" mass="20030">MNDLPQKYDVIIAGTGLTESILSAALARVGKTVFHIDRNPFYGGEFASHSLSGLIEWTQTVLSSNESIDLKICNNNLKKYFTEIEYMWNTSLDSEIEKKLTNLSRKFLLDLSPNILYARGDLVELLISSDVAKYCEFRMVSQILTMDSDGSIQKVPTSRSEVFKSKKLGMLEKRVMM</sequence>
<dbReference type="AlphaFoldDB" id="A0A3M7P9P1"/>
<dbReference type="InterPro" id="IPR018203">
    <property type="entry name" value="GDP_dissociation_inhibitor"/>
</dbReference>
<proteinExistence type="inferred from homology"/>
<organism evidence="2 3">
    <name type="scientific">Brachionus plicatilis</name>
    <name type="common">Marine rotifer</name>
    <name type="synonym">Brachionus muelleri</name>
    <dbReference type="NCBI Taxonomy" id="10195"/>
    <lineage>
        <taxon>Eukaryota</taxon>
        <taxon>Metazoa</taxon>
        <taxon>Spiralia</taxon>
        <taxon>Gnathifera</taxon>
        <taxon>Rotifera</taxon>
        <taxon>Eurotatoria</taxon>
        <taxon>Monogononta</taxon>
        <taxon>Pseudotrocha</taxon>
        <taxon>Ploima</taxon>
        <taxon>Brachionidae</taxon>
        <taxon>Brachionus</taxon>
    </lineage>
</organism>
<evidence type="ECO:0000256" key="1">
    <source>
        <dbReference type="ARBA" id="ARBA00005593"/>
    </source>
</evidence>
<dbReference type="GO" id="GO:0007264">
    <property type="term" value="P:small GTPase-mediated signal transduction"/>
    <property type="evidence" value="ECO:0007669"/>
    <property type="project" value="InterPro"/>
</dbReference>
<gene>
    <name evidence="2" type="ORF">BpHYR1_031362</name>
</gene>
<dbReference type="SUPFAM" id="SSF51905">
    <property type="entry name" value="FAD/NAD(P)-binding domain"/>
    <property type="match status" value="1"/>
</dbReference>
<dbReference type="Pfam" id="PF00996">
    <property type="entry name" value="GDI"/>
    <property type="match status" value="2"/>
</dbReference>
<dbReference type="GO" id="GO:0005829">
    <property type="term" value="C:cytosol"/>
    <property type="evidence" value="ECO:0007669"/>
    <property type="project" value="TreeGrafter"/>
</dbReference>
<reference evidence="2 3" key="1">
    <citation type="journal article" date="2018" name="Sci. Rep.">
        <title>Genomic signatures of local adaptation to the degree of environmental predictability in rotifers.</title>
        <authorList>
            <person name="Franch-Gras L."/>
            <person name="Hahn C."/>
            <person name="Garcia-Roger E.M."/>
            <person name="Carmona M.J."/>
            <person name="Serra M."/>
            <person name="Gomez A."/>
        </authorList>
    </citation>
    <scope>NUCLEOTIDE SEQUENCE [LARGE SCALE GENOMIC DNA]</scope>
    <source>
        <strain evidence="2">HYR1</strain>
    </source>
</reference>
<comment type="similarity">
    <text evidence="1">Belongs to the Rab GDI family.</text>
</comment>
<comment type="caution">
    <text evidence="2">The sequence shown here is derived from an EMBL/GenBank/DDBJ whole genome shotgun (WGS) entry which is preliminary data.</text>
</comment>
<dbReference type="Gene3D" id="1.10.405.10">
    <property type="entry name" value="Guanine Nucleotide Dissociation Inhibitor, domain 1"/>
    <property type="match status" value="1"/>
</dbReference>
<name>A0A3M7P9P1_BRAPC</name>
<protein>
    <submittedName>
        <fullName evidence="2">Rab s geranylgeranyltransferase component A</fullName>
    </submittedName>
</protein>
<dbReference type="GO" id="GO:0005092">
    <property type="term" value="F:GDP-dissociation inhibitor activity"/>
    <property type="evidence" value="ECO:0007669"/>
    <property type="project" value="InterPro"/>
</dbReference>
<dbReference type="GO" id="GO:0005968">
    <property type="term" value="C:Rab-protein geranylgeranyltransferase complex"/>
    <property type="evidence" value="ECO:0007669"/>
    <property type="project" value="TreeGrafter"/>
</dbReference>
<dbReference type="PANTHER" id="PTHR11787:SF4">
    <property type="entry name" value="CHM, RAB ESCORT PROTEIN 1"/>
    <property type="match status" value="1"/>
</dbReference>
<evidence type="ECO:0000313" key="2">
    <source>
        <dbReference type="EMBL" id="RMZ95437.1"/>
    </source>
</evidence>
<dbReference type="EMBL" id="REGN01012432">
    <property type="protein sequence ID" value="RMZ95437.1"/>
    <property type="molecule type" value="Genomic_DNA"/>
</dbReference>
<dbReference type="GO" id="GO:0016740">
    <property type="term" value="F:transferase activity"/>
    <property type="evidence" value="ECO:0007669"/>
    <property type="project" value="UniProtKB-KW"/>
</dbReference>
<accession>A0A3M7P9P1</accession>
<feature type="non-terminal residue" evidence="2">
    <location>
        <position position="177"/>
    </location>
</feature>
<dbReference type="PRINTS" id="PR00891">
    <property type="entry name" value="RABGDIREP"/>
</dbReference>
<dbReference type="Proteomes" id="UP000276133">
    <property type="component" value="Unassembled WGS sequence"/>
</dbReference>
<dbReference type="Gene3D" id="3.30.519.10">
    <property type="entry name" value="Guanine Nucleotide Dissociation Inhibitor, domain 2"/>
    <property type="match status" value="1"/>
</dbReference>
<dbReference type="Gene3D" id="3.50.50.60">
    <property type="entry name" value="FAD/NAD(P)-binding domain"/>
    <property type="match status" value="1"/>
</dbReference>
<dbReference type="InterPro" id="IPR036188">
    <property type="entry name" value="FAD/NAD-bd_sf"/>
</dbReference>